<name>A0A812PKA2_9DINO</name>
<gene>
    <name evidence="2" type="ORF">SNAT2548_LOCUS18185</name>
</gene>
<organism evidence="2 3">
    <name type="scientific">Symbiodinium natans</name>
    <dbReference type="NCBI Taxonomy" id="878477"/>
    <lineage>
        <taxon>Eukaryota</taxon>
        <taxon>Sar</taxon>
        <taxon>Alveolata</taxon>
        <taxon>Dinophyceae</taxon>
        <taxon>Suessiales</taxon>
        <taxon>Symbiodiniaceae</taxon>
        <taxon>Symbiodinium</taxon>
    </lineage>
</organism>
<evidence type="ECO:0000256" key="1">
    <source>
        <dbReference type="SAM" id="SignalP"/>
    </source>
</evidence>
<reference evidence="2" key="1">
    <citation type="submission" date="2021-02" db="EMBL/GenBank/DDBJ databases">
        <authorList>
            <person name="Dougan E. K."/>
            <person name="Rhodes N."/>
            <person name="Thang M."/>
            <person name="Chan C."/>
        </authorList>
    </citation>
    <scope>NUCLEOTIDE SEQUENCE</scope>
</reference>
<sequence>MPRLFASLLLLAAALAAETNSVPQEFLAVAADKGNDKPHEAWESPPEPPVAVASEKVKEIELAENPYVATSTTAEGLALIFMMVSCVICYLECCK</sequence>
<evidence type="ECO:0000313" key="2">
    <source>
        <dbReference type="EMBL" id="CAE7346633.1"/>
    </source>
</evidence>
<protein>
    <submittedName>
        <fullName evidence="2">Uncharacterized protein</fullName>
    </submittedName>
</protein>
<proteinExistence type="predicted"/>
<dbReference type="AlphaFoldDB" id="A0A812PKA2"/>
<dbReference type="Proteomes" id="UP000604046">
    <property type="component" value="Unassembled WGS sequence"/>
</dbReference>
<feature type="signal peptide" evidence="1">
    <location>
        <begin position="1"/>
        <end position="16"/>
    </location>
</feature>
<dbReference type="EMBL" id="CAJNDS010002136">
    <property type="protein sequence ID" value="CAE7346633.1"/>
    <property type="molecule type" value="Genomic_DNA"/>
</dbReference>
<comment type="caution">
    <text evidence="2">The sequence shown here is derived from an EMBL/GenBank/DDBJ whole genome shotgun (WGS) entry which is preliminary data.</text>
</comment>
<feature type="chain" id="PRO_5032864974" evidence="1">
    <location>
        <begin position="17"/>
        <end position="95"/>
    </location>
</feature>
<evidence type="ECO:0000313" key="3">
    <source>
        <dbReference type="Proteomes" id="UP000604046"/>
    </source>
</evidence>
<dbReference type="OrthoDB" id="440437at2759"/>
<keyword evidence="3" id="KW-1185">Reference proteome</keyword>
<keyword evidence="1" id="KW-0732">Signal</keyword>
<accession>A0A812PKA2</accession>